<evidence type="ECO:0000313" key="2">
    <source>
        <dbReference type="Proteomes" id="UP000651977"/>
    </source>
</evidence>
<name>A0ABQ1HZH4_9ALTE</name>
<sequence>MSDDQHLVELNQFFSCSHLGITETFNGVTGANINLVDYINSCVNHCISARGGVVGDATVTN</sequence>
<organism evidence="1 2">
    <name type="scientific">Agarivorans gilvus</name>
    <dbReference type="NCBI Taxonomy" id="680279"/>
    <lineage>
        <taxon>Bacteria</taxon>
        <taxon>Pseudomonadati</taxon>
        <taxon>Pseudomonadota</taxon>
        <taxon>Gammaproteobacteria</taxon>
        <taxon>Alteromonadales</taxon>
        <taxon>Alteromonadaceae</taxon>
        <taxon>Agarivorans</taxon>
    </lineage>
</organism>
<gene>
    <name evidence="1" type="ORF">GCM10007414_10070</name>
</gene>
<dbReference type="EMBL" id="BMDY01000004">
    <property type="protein sequence ID" value="GGA99019.1"/>
    <property type="molecule type" value="Genomic_DNA"/>
</dbReference>
<evidence type="ECO:0000313" key="1">
    <source>
        <dbReference type="EMBL" id="GGA99019.1"/>
    </source>
</evidence>
<keyword evidence="2" id="KW-1185">Reference proteome</keyword>
<comment type="caution">
    <text evidence="1">The sequence shown here is derived from an EMBL/GenBank/DDBJ whole genome shotgun (WGS) entry which is preliminary data.</text>
</comment>
<accession>A0ABQ1HZH4</accession>
<dbReference type="Proteomes" id="UP000651977">
    <property type="component" value="Unassembled WGS sequence"/>
</dbReference>
<proteinExistence type="predicted"/>
<reference evidence="2" key="1">
    <citation type="journal article" date="2019" name="Int. J. Syst. Evol. Microbiol.">
        <title>The Global Catalogue of Microorganisms (GCM) 10K type strain sequencing project: providing services to taxonomists for standard genome sequencing and annotation.</title>
        <authorList>
            <consortium name="The Broad Institute Genomics Platform"/>
            <consortium name="The Broad Institute Genome Sequencing Center for Infectious Disease"/>
            <person name="Wu L."/>
            <person name="Ma J."/>
        </authorList>
    </citation>
    <scope>NUCLEOTIDE SEQUENCE [LARGE SCALE GENOMIC DNA]</scope>
    <source>
        <strain evidence="2">CGMCC 1.10131</strain>
    </source>
</reference>
<protein>
    <submittedName>
        <fullName evidence="1">Uncharacterized protein</fullName>
    </submittedName>
</protein>